<keyword evidence="1 4" id="KW-0808">Transferase</keyword>
<dbReference type="InterPro" id="IPR050385">
    <property type="entry name" value="Archaeal_FAD_synthase"/>
</dbReference>
<protein>
    <submittedName>
        <fullName evidence="4">Adenylyltransferase/cytidyltransferase family protein</fullName>
    </submittedName>
</protein>
<evidence type="ECO:0000256" key="1">
    <source>
        <dbReference type="ARBA" id="ARBA00022679"/>
    </source>
</evidence>
<feature type="domain" description="Cytidyltransferase-like" evidence="3">
    <location>
        <begin position="5"/>
        <end position="124"/>
    </location>
</feature>
<reference evidence="4 5" key="1">
    <citation type="submission" date="2020-07" db="EMBL/GenBank/DDBJ databases">
        <authorList>
            <person name="Xu S."/>
            <person name="Li A."/>
        </authorList>
    </citation>
    <scope>NUCLEOTIDE SEQUENCE [LARGE SCALE GENOMIC DNA]</scope>
    <source>
        <strain evidence="4 5">SG-8</strain>
    </source>
</reference>
<dbReference type="Gene3D" id="3.40.50.620">
    <property type="entry name" value="HUPs"/>
    <property type="match status" value="1"/>
</dbReference>
<evidence type="ECO:0000313" key="5">
    <source>
        <dbReference type="Proteomes" id="UP000552587"/>
    </source>
</evidence>
<dbReference type="NCBIfam" id="TIGR00125">
    <property type="entry name" value="cyt_tran_rel"/>
    <property type="match status" value="1"/>
</dbReference>
<dbReference type="InterPro" id="IPR014729">
    <property type="entry name" value="Rossmann-like_a/b/a_fold"/>
</dbReference>
<dbReference type="InterPro" id="IPR004821">
    <property type="entry name" value="Cyt_trans-like"/>
</dbReference>
<accession>A0A7W3YE57</accession>
<dbReference type="PANTHER" id="PTHR43793">
    <property type="entry name" value="FAD SYNTHASE"/>
    <property type="match status" value="1"/>
</dbReference>
<keyword evidence="2 4" id="KW-0548">Nucleotidyltransferase</keyword>
<dbReference type="PANTHER" id="PTHR43793:SF1">
    <property type="entry name" value="FAD SYNTHASE"/>
    <property type="match status" value="1"/>
</dbReference>
<dbReference type="AlphaFoldDB" id="A0A7W3YE57"/>
<dbReference type="SUPFAM" id="SSF52374">
    <property type="entry name" value="Nucleotidylyl transferase"/>
    <property type="match status" value="1"/>
</dbReference>
<comment type="caution">
    <text evidence="4">The sequence shown here is derived from an EMBL/GenBank/DDBJ whole genome shotgun (WGS) entry which is preliminary data.</text>
</comment>
<dbReference type="RefSeq" id="WP_182668737.1">
    <property type="nucleotide sequence ID" value="NZ_JACHTE010000003.1"/>
</dbReference>
<proteinExistence type="predicted"/>
<gene>
    <name evidence="4" type="ORF">H4F99_05585</name>
</gene>
<evidence type="ECO:0000313" key="4">
    <source>
        <dbReference type="EMBL" id="MBB1087960.1"/>
    </source>
</evidence>
<dbReference type="GO" id="GO:0016779">
    <property type="term" value="F:nucleotidyltransferase activity"/>
    <property type="evidence" value="ECO:0007669"/>
    <property type="project" value="UniProtKB-KW"/>
</dbReference>
<dbReference type="Pfam" id="PF01467">
    <property type="entry name" value="CTP_transf_like"/>
    <property type="match status" value="1"/>
</dbReference>
<keyword evidence="5" id="KW-1185">Reference proteome</keyword>
<name>A0A7W3YE57_9GAMM</name>
<dbReference type="EMBL" id="JACHTE010000003">
    <property type="protein sequence ID" value="MBB1087960.1"/>
    <property type="molecule type" value="Genomic_DNA"/>
</dbReference>
<organism evidence="4 5">
    <name type="scientific">Marilutibacter penaei</name>
    <dbReference type="NCBI Taxonomy" id="2759900"/>
    <lineage>
        <taxon>Bacteria</taxon>
        <taxon>Pseudomonadati</taxon>
        <taxon>Pseudomonadota</taxon>
        <taxon>Gammaproteobacteria</taxon>
        <taxon>Lysobacterales</taxon>
        <taxon>Lysobacteraceae</taxon>
        <taxon>Marilutibacter</taxon>
    </lineage>
</organism>
<evidence type="ECO:0000256" key="2">
    <source>
        <dbReference type="ARBA" id="ARBA00022695"/>
    </source>
</evidence>
<evidence type="ECO:0000259" key="3">
    <source>
        <dbReference type="Pfam" id="PF01467"/>
    </source>
</evidence>
<sequence length="151" mass="17198">MTTVITYGTFDLFHVGHVNLLRRLRDLGDRLVVGVSTDEFNASKGKSAVMPYGHRAEIVRSLRYVDDVFPESSWDQKRADIAREGADIFAIGEDWVGKFDDLGDVCDVVYVPRTRDISTTDLKQVLQSMQEERVQELKRATEHVLQLVSRL</sequence>
<dbReference type="Proteomes" id="UP000552587">
    <property type="component" value="Unassembled WGS sequence"/>
</dbReference>